<proteinExistence type="predicted"/>
<protein>
    <recommendedName>
        <fullName evidence="5">FAD/NAD(P)-binding domain-containing protein</fullName>
    </recommendedName>
</protein>
<dbReference type="GO" id="GO:0016491">
    <property type="term" value="F:oxidoreductase activity"/>
    <property type="evidence" value="ECO:0007669"/>
    <property type="project" value="UniProtKB-KW"/>
</dbReference>
<dbReference type="InterPro" id="IPR050982">
    <property type="entry name" value="Auxin_biosynth/cation_transpt"/>
</dbReference>
<evidence type="ECO:0000256" key="2">
    <source>
        <dbReference type="SAM" id="Phobius"/>
    </source>
</evidence>
<dbReference type="PRINTS" id="PR00368">
    <property type="entry name" value="FADPNR"/>
</dbReference>
<dbReference type="EMBL" id="JALLPJ020001279">
    <property type="protein sequence ID" value="KAL3771880.1"/>
    <property type="molecule type" value="Genomic_DNA"/>
</dbReference>
<sequence>MTSSLPATPATRNSAKCLSEKIDPVLCAINTLMFGLLVHFGTIWTIENYISNNQTSNHQFPPNCTTYNAIPFILLLHEYWVYLQHTNVLANPHLQHLDRQYGIALLKNNQHWAIAGTLSSYWCRETVGMSLTLPYLQVIHQFTSMNSENKESLAFSNTQYMVLYSLVYHTIKSRGVRSDAIKRYSSSFGIMRIVIDRFYLDSLKEFAVSLGRLFLQGMDTFIHFCIVRDMMMLLSINSVMHSIHILFVIWVLHAALNQLFCCSTATVIVKCWDHLTAKPLKSNESTNLNEALTFQKLKQIDNTRKTIDYDRKASIIRCESSSSSGSSVSEMVELVDNDEKYIVRQLLHHERVPTYLRGRDGSASTGVDTAVRMETAITIVTTFFMIGLGKVPLGSLAASHFLEVDRLIVDTKQIFNALLFSWLFWGVLYGIWSFFMKSRRSSLRYNASFTTCWRSIIYVLDMCVILAIKTMLLPGQTRAWFVCLTITVKSFMQTQRNSSPKLFRTLILVVEFLAKLSLLKMLLVSSADDGTIDLISSALTLFWLVWVITNPIPTPCEVKEEKRSDADAVFLGHPAELSDFWALWLLPYSLEERWKPPFWAILLWPLHYIFAVYSCKYQRRLFGDSASYICCDDVCYVQSRIQNWVIPHFGRDFVWNKRDVKKNIEAAARHAEKMGVKVLCLGALNKAESINGGGASLVKHLGPNRKLSVIHGNHLTAAAVVETIHQCFRDRNTKFFLTGASSKVGWAVAQALKTSGYDVLCHSTDKGRREHFEKNGFASATTLEEGAAFSNYWIVGKYDRHVAHEIPQNAAAVVFSVPHPLSSRKDVRIIEAGTLHIDMKQLDRPRQFTNKLKAHEIFACHAASAVAVHRLRKGQVTRIDEVGPVKVEHMNSWLADAKKLGFSVPLYEPVATIHSVYPNHLPQVVIVGAGPAGLCAAAGLSIRNIPFLVLDAETNTDMFGSWNILSRVGANVTTQKKYCNLTGYEMSNKDFAGDYVSPTQYQRYLRQYANRFSITRHIRRGVRAVSVEKTDDETTPWKIRIHDERNDGIEEEIVASHVIIATGKHRIACANTSDDIVSKLNAANIPLAHSSEMTTDNWKLAFQAASNGTLCIVGFGNSAADISSAILRACHRETGSTMIHIAARTVPPVFPQSMSFLRADTIGYILSWLPFFVQEYVLRLLWRFILNSDRCNSAFPSHLKRWNKMHGRIPVIDKGHISTGFMSGRLKGHGPIIDVNENGAIFSDTSHPILSNQRTKVEMVILATGYGQDCIVDREDRPNGLYKVGFGNDNFLPLHSMCKEVEVVVYEIANG</sequence>
<reference evidence="3 4" key="1">
    <citation type="submission" date="2024-10" db="EMBL/GenBank/DDBJ databases">
        <title>Updated reference genomes for cyclostephanoid diatoms.</title>
        <authorList>
            <person name="Roberts W.R."/>
            <person name="Alverson A.J."/>
        </authorList>
    </citation>
    <scope>NUCLEOTIDE SEQUENCE [LARGE SCALE GENOMIC DNA]</scope>
    <source>
        <strain evidence="3 4">AJA010-31</strain>
    </source>
</reference>
<dbReference type="Gene3D" id="3.50.50.60">
    <property type="entry name" value="FAD/NAD(P)-binding domain"/>
    <property type="match status" value="1"/>
</dbReference>
<keyword evidence="1" id="KW-0560">Oxidoreductase</keyword>
<keyword evidence="2" id="KW-1133">Transmembrane helix</keyword>
<dbReference type="SUPFAM" id="SSF51905">
    <property type="entry name" value="FAD/NAD(P)-binding domain"/>
    <property type="match status" value="1"/>
</dbReference>
<dbReference type="Gene3D" id="3.40.50.720">
    <property type="entry name" value="NAD(P)-binding Rossmann-like Domain"/>
    <property type="match status" value="1"/>
</dbReference>
<accession>A0ABD3N770</accession>
<keyword evidence="2" id="KW-0812">Transmembrane</keyword>
<dbReference type="PANTHER" id="PTHR43539">
    <property type="entry name" value="FLAVIN-BINDING MONOOXYGENASE-LIKE PROTEIN (AFU_ORTHOLOGUE AFUA_4G09220)"/>
    <property type="match status" value="1"/>
</dbReference>
<feature type="transmembrane region" description="Helical" evidence="2">
    <location>
        <begin position="414"/>
        <end position="435"/>
    </location>
</feature>
<dbReference type="Pfam" id="PF13738">
    <property type="entry name" value="Pyr_redox_3"/>
    <property type="match status" value="1"/>
</dbReference>
<evidence type="ECO:0000256" key="1">
    <source>
        <dbReference type="ARBA" id="ARBA00023002"/>
    </source>
</evidence>
<keyword evidence="4" id="KW-1185">Reference proteome</keyword>
<feature type="transmembrane region" description="Helical" evidence="2">
    <location>
        <begin position="379"/>
        <end position="402"/>
    </location>
</feature>
<evidence type="ECO:0000313" key="4">
    <source>
        <dbReference type="Proteomes" id="UP001530400"/>
    </source>
</evidence>
<gene>
    <name evidence="3" type="ORF">ACHAWO_008666</name>
</gene>
<feature type="transmembrane region" description="Helical" evidence="2">
    <location>
        <begin position="456"/>
        <end position="472"/>
    </location>
</feature>
<evidence type="ECO:0000313" key="3">
    <source>
        <dbReference type="EMBL" id="KAL3771880.1"/>
    </source>
</evidence>
<dbReference type="InterPro" id="IPR036291">
    <property type="entry name" value="NAD(P)-bd_dom_sf"/>
</dbReference>
<organism evidence="3 4">
    <name type="scientific">Cyclotella atomus</name>
    <dbReference type="NCBI Taxonomy" id="382360"/>
    <lineage>
        <taxon>Eukaryota</taxon>
        <taxon>Sar</taxon>
        <taxon>Stramenopiles</taxon>
        <taxon>Ochrophyta</taxon>
        <taxon>Bacillariophyta</taxon>
        <taxon>Coscinodiscophyceae</taxon>
        <taxon>Thalassiosirophycidae</taxon>
        <taxon>Stephanodiscales</taxon>
        <taxon>Stephanodiscaceae</taxon>
        <taxon>Cyclotella</taxon>
    </lineage>
</organism>
<evidence type="ECO:0008006" key="5">
    <source>
        <dbReference type="Google" id="ProtNLM"/>
    </source>
</evidence>
<name>A0ABD3N770_9STRA</name>
<keyword evidence="2" id="KW-0472">Membrane</keyword>
<dbReference type="Proteomes" id="UP001530400">
    <property type="component" value="Unassembled WGS sequence"/>
</dbReference>
<comment type="caution">
    <text evidence="3">The sequence shown here is derived from an EMBL/GenBank/DDBJ whole genome shotgun (WGS) entry which is preliminary data.</text>
</comment>
<feature type="transmembrane region" description="Helical" evidence="2">
    <location>
        <begin position="230"/>
        <end position="252"/>
    </location>
</feature>
<dbReference type="PANTHER" id="PTHR43539:SF78">
    <property type="entry name" value="FLAVIN-CONTAINING MONOOXYGENASE"/>
    <property type="match status" value="1"/>
</dbReference>
<dbReference type="InterPro" id="IPR036188">
    <property type="entry name" value="FAD/NAD-bd_sf"/>
</dbReference>
<dbReference type="SUPFAM" id="SSF51735">
    <property type="entry name" value="NAD(P)-binding Rossmann-fold domains"/>
    <property type="match status" value="1"/>
</dbReference>